<dbReference type="Gene3D" id="3.30.70.1060">
    <property type="entry name" value="Dimeric alpha+beta barrel"/>
    <property type="match status" value="1"/>
</dbReference>
<dbReference type="PANTHER" id="PTHR35174:SF3">
    <property type="entry name" value="BLL7171 PROTEIN"/>
    <property type="match status" value="1"/>
</dbReference>
<organism evidence="4 5">
    <name type="scientific">Catenulispora yoronensis</name>
    <dbReference type="NCBI Taxonomy" id="450799"/>
    <lineage>
        <taxon>Bacteria</taxon>
        <taxon>Bacillati</taxon>
        <taxon>Actinomycetota</taxon>
        <taxon>Actinomycetes</taxon>
        <taxon>Catenulisporales</taxon>
        <taxon>Catenulisporaceae</taxon>
        <taxon>Catenulispora</taxon>
    </lineage>
</organism>
<evidence type="ECO:0000256" key="2">
    <source>
        <dbReference type="SAM" id="MobiDB-lite"/>
    </source>
</evidence>
<dbReference type="SUPFAM" id="SSF54909">
    <property type="entry name" value="Dimeric alpha+beta barrel"/>
    <property type="match status" value="1"/>
</dbReference>
<evidence type="ECO:0000259" key="3">
    <source>
        <dbReference type="Pfam" id="PF03795"/>
    </source>
</evidence>
<evidence type="ECO:0000313" key="5">
    <source>
        <dbReference type="Proteomes" id="UP001500751"/>
    </source>
</evidence>
<evidence type="ECO:0000256" key="1">
    <source>
        <dbReference type="ARBA" id="ARBA00007689"/>
    </source>
</evidence>
<dbReference type="Proteomes" id="UP001500751">
    <property type="component" value="Unassembled WGS sequence"/>
</dbReference>
<reference evidence="4 5" key="1">
    <citation type="journal article" date="2019" name="Int. J. Syst. Evol. Microbiol.">
        <title>The Global Catalogue of Microorganisms (GCM) 10K type strain sequencing project: providing services to taxonomists for standard genome sequencing and annotation.</title>
        <authorList>
            <consortium name="The Broad Institute Genomics Platform"/>
            <consortium name="The Broad Institute Genome Sequencing Center for Infectious Disease"/>
            <person name="Wu L."/>
            <person name="Ma J."/>
        </authorList>
    </citation>
    <scope>NUCLEOTIDE SEQUENCE [LARGE SCALE GENOMIC DNA]</scope>
    <source>
        <strain evidence="4 5">JCM 16014</strain>
    </source>
</reference>
<protein>
    <submittedName>
        <fullName evidence="4">YciI family protein</fullName>
    </submittedName>
</protein>
<feature type="domain" description="YCII-related" evidence="3">
    <location>
        <begin position="3"/>
        <end position="98"/>
    </location>
</feature>
<gene>
    <name evidence="4" type="ORF">GCM10009839_27310</name>
</gene>
<dbReference type="PANTHER" id="PTHR35174">
    <property type="entry name" value="BLL7171 PROTEIN-RELATED"/>
    <property type="match status" value="1"/>
</dbReference>
<comment type="similarity">
    <text evidence="1">Belongs to the YciI family.</text>
</comment>
<dbReference type="Pfam" id="PF03795">
    <property type="entry name" value="YCII"/>
    <property type="match status" value="1"/>
</dbReference>
<dbReference type="EMBL" id="BAAAQN010000013">
    <property type="protein sequence ID" value="GAA2027173.1"/>
    <property type="molecule type" value="Genomic_DNA"/>
</dbReference>
<evidence type="ECO:0000313" key="4">
    <source>
        <dbReference type="EMBL" id="GAA2027173.1"/>
    </source>
</evidence>
<feature type="region of interest" description="Disordered" evidence="2">
    <location>
        <begin position="46"/>
        <end position="72"/>
    </location>
</feature>
<dbReference type="InterPro" id="IPR005545">
    <property type="entry name" value="YCII"/>
</dbReference>
<feature type="compositionally biased region" description="Polar residues" evidence="2">
    <location>
        <begin position="46"/>
        <end position="55"/>
    </location>
</feature>
<accession>A0ABN2U2M4</accession>
<name>A0ABN2U2M4_9ACTN</name>
<keyword evidence="5" id="KW-1185">Reference proteome</keyword>
<dbReference type="InterPro" id="IPR011008">
    <property type="entry name" value="Dimeric_a/b-barrel"/>
</dbReference>
<sequence>MAKYMVLIYGDEQRWDAISPEEMAEIDAGHRAFAQQAGPAVLASGQLESSATATTLRRGDGDGDTPSVTDGPFLETKEVVGGFYVLDAPDLDAVVKLTGLLAETRHDHSGVEITPLVHHG</sequence>
<dbReference type="RefSeq" id="WP_344665935.1">
    <property type="nucleotide sequence ID" value="NZ_BAAAQN010000013.1"/>
</dbReference>
<comment type="caution">
    <text evidence="4">The sequence shown here is derived from an EMBL/GenBank/DDBJ whole genome shotgun (WGS) entry which is preliminary data.</text>
</comment>
<proteinExistence type="inferred from homology"/>